<evidence type="ECO:0000313" key="2">
    <source>
        <dbReference type="Proteomes" id="UP000251692"/>
    </source>
</evidence>
<dbReference type="Proteomes" id="UP000251692">
    <property type="component" value="Unassembled WGS sequence"/>
</dbReference>
<proteinExistence type="predicted"/>
<dbReference type="OrthoDB" id="644156at2"/>
<dbReference type="AlphaFoldDB" id="A0A364RF22"/>
<dbReference type="RefSeq" id="WP_112305021.1">
    <property type="nucleotide sequence ID" value="NZ_QMDV01000002.1"/>
</dbReference>
<dbReference type="PROSITE" id="PS51257">
    <property type="entry name" value="PROKAR_LIPOPROTEIN"/>
    <property type="match status" value="1"/>
</dbReference>
<evidence type="ECO:0000313" key="1">
    <source>
        <dbReference type="EMBL" id="RAU82872.1"/>
    </source>
</evidence>
<keyword evidence="2" id="KW-1185">Reference proteome</keyword>
<gene>
    <name evidence="1" type="ORF">DP923_06375</name>
</gene>
<organism evidence="1 2">
    <name type="scientific">Pontibacter arcticus</name>
    <dbReference type="NCBI Taxonomy" id="2080288"/>
    <lineage>
        <taxon>Bacteria</taxon>
        <taxon>Pseudomonadati</taxon>
        <taxon>Bacteroidota</taxon>
        <taxon>Cytophagia</taxon>
        <taxon>Cytophagales</taxon>
        <taxon>Hymenobacteraceae</taxon>
        <taxon>Pontibacter</taxon>
    </lineage>
</organism>
<sequence>MKHIQLIIVCTALMLGCKSVKITEGKEYQMNDYVAISQQFSSMETPYVIDLKKGNKRLVFIGCSHTRDTTSSEFTIIEKYFNDLQPQVTFNEGGQIPAAISFQSRNDAITRKGETGLLKYLSDKASIQMLNGDISDSLEFALTLKEHPRDDLFLYYMMERFVVPYLNNAYGNKPFEELYSQVMEAWFIKPGFPLSEDEKRITYFKQLYQKKIGRPFVLEVNEDNFEKFDYINGGDCKFCAIGRTSKKVRDIALLEKIDKAFDRYDRVMVTFGHGHALAIEPALKQILEKTENK</sequence>
<comment type="caution">
    <text evidence="1">The sequence shown here is derived from an EMBL/GenBank/DDBJ whole genome shotgun (WGS) entry which is preliminary data.</text>
</comment>
<name>A0A364RF22_9BACT</name>
<protein>
    <submittedName>
        <fullName evidence="1">Uncharacterized protein</fullName>
    </submittedName>
</protein>
<reference evidence="1 2" key="2">
    <citation type="submission" date="2018-07" db="EMBL/GenBank/DDBJ databases">
        <title>Pontibacter sp. 2b14 genomic sequence and assembly.</title>
        <authorList>
            <person name="Du Z.-J."/>
        </authorList>
    </citation>
    <scope>NUCLEOTIDE SEQUENCE [LARGE SCALE GENOMIC DNA]</scope>
    <source>
        <strain evidence="1 2">2b14</strain>
    </source>
</reference>
<dbReference type="EMBL" id="QMDV01000002">
    <property type="protein sequence ID" value="RAU82872.1"/>
    <property type="molecule type" value="Genomic_DNA"/>
</dbReference>
<accession>A0A364RF22</accession>
<reference evidence="1 2" key="1">
    <citation type="submission" date="2018-06" db="EMBL/GenBank/DDBJ databases">
        <authorList>
            <person name="Liu Z.-W."/>
        </authorList>
    </citation>
    <scope>NUCLEOTIDE SEQUENCE [LARGE SCALE GENOMIC DNA]</scope>
    <source>
        <strain evidence="1 2">2b14</strain>
    </source>
</reference>